<evidence type="ECO:0000313" key="3">
    <source>
        <dbReference type="EMBL" id="ADD74138.1"/>
    </source>
</evidence>
<evidence type="ECO:0000256" key="2">
    <source>
        <dbReference type="SAM" id="Phobius"/>
    </source>
</evidence>
<protein>
    <submittedName>
        <fullName evidence="3">Uncharacterized protein</fullName>
    </submittedName>
</protein>
<keyword evidence="3" id="KW-0614">Plasmid</keyword>
<feature type="coiled-coil region" evidence="1">
    <location>
        <begin position="204"/>
        <end position="231"/>
    </location>
</feature>
<dbReference type="AlphaFoldDB" id="D4N355"/>
<keyword evidence="2" id="KW-0472">Membrane</keyword>
<reference evidence="3" key="1">
    <citation type="journal article" date="2010" name="Appl. Environ. Microbiol.">
        <title>Rickettsia felis infection in a common household insect pest, Liposcelis bostrychophila (Psocoptera: Liposcelidae).</title>
        <authorList>
            <person name="Behar A."/>
            <person name="McCormick L.J."/>
            <person name="Perlman S.J."/>
        </authorList>
    </citation>
    <scope>NUCLEOTIDE SEQUENCE</scope>
    <source>
        <plasmid evidence="3">pRF</plasmid>
    </source>
</reference>
<dbReference type="RefSeq" id="WP_011271735.1">
    <property type="nucleotide sequence ID" value="NC_019229.1"/>
</dbReference>
<evidence type="ECO:0000256" key="1">
    <source>
        <dbReference type="SAM" id="Coils"/>
    </source>
</evidence>
<feature type="transmembrane region" description="Helical" evidence="2">
    <location>
        <begin position="292"/>
        <end position="315"/>
    </location>
</feature>
<keyword evidence="1" id="KW-0175">Coiled coil</keyword>
<keyword evidence="2" id="KW-1133">Transmembrane helix</keyword>
<proteinExistence type="predicted"/>
<dbReference type="EMBL" id="GQ329881">
    <property type="protein sequence ID" value="ADD74138.1"/>
    <property type="molecule type" value="Genomic_DNA"/>
</dbReference>
<name>D4N355_RICFI</name>
<keyword evidence="2" id="KW-0812">Transmembrane</keyword>
<sequence>MREWKRDIEAVGNITRLHSKILSQATNLKSIKLDDTSAATSFELDLNIKDLKIDPYSIALSEVQDSFKYVIENILKEAREEKSESAYSSKQDSLEPKAIKGITNIDGKACINFKELDSKHQSKIIAICLKESTFENLKEIFEELKLEKEVLRDYASVICDSYSSVVSAEDAKEFNKLIFAKKDESKLVTESKVELRALVREQNFSKSEERKTQLEEQITIVKEQSAQHDEKLVEIAGRISNRLSLIKEHTTLDSSSVLMGERTIQLNINYETLRKHAGYDMAEYEAGSFKKKLIICAAAFAMLVASCCISSYIVYKKFPGRIQMRHDGPMHVENSSVMLHYPTIGKIDGTNNKKIGK</sequence>
<accession>D4N355</accession>
<organism evidence="3">
    <name type="scientific">Rickettsia felis</name>
    <name type="common">Rickettsia azadi</name>
    <dbReference type="NCBI Taxonomy" id="42862"/>
    <lineage>
        <taxon>Bacteria</taxon>
        <taxon>Pseudomonadati</taxon>
        <taxon>Pseudomonadota</taxon>
        <taxon>Alphaproteobacteria</taxon>
        <taxon>Rickettsiales</taxon>
        <taxon>Rickettsiaceae</taxon>
        <taxon>Rickettsieae</taxon>
        <taxon>Rickettsia</taxon>
        <taxon>spotted fever group</taxon>
    </lineage>
</organism>
<geneLocation type="plasmid" evidence="3">
    <name>pRF</name>
</geneLocation>